<dbReference type="Gene3D" id="3.40.50.300">
    <property type="entry name" value="P-loop containing nucleotide triphosphate hydrolases"/>
    <property type="match status" value="1"/>
</dbReference>
<dbReference type="PANTHER" id="PTHR11783">
    <property type="entry name" value="SULFOTRANSFERASE SULT"/>
    <property type="match status" value="1"/>
</dbReference>
<proteinExistence type="inferred from homology"/>
<evidence type="ECO:0000313" key="5">
    <source>
        <dbReference type="EMBL" id="KAK9748889.1"/>
    </source>
</evidence>
<evidence type="ECO:0000256" key="3">
    <source>
        <dbReference type="RuleBase" id="RU361155"/>
    </source>
</evidence>
<dbReference type="Proteomes" id="UP001443914">
    <property type="component" value="Unassembled WGS sequence"/>
</dbReference>
<evidence type="ECO:0000256" key="1">
    <source>
        <dbReference type="ARBA" id="ARBA00005771"/>
    </source>
</evidence>
<dbReference type="InterPro" id="IPR000863">
    <property type="entry name" value="Sulfotransferase_dom"/>
</dbReference>
<sequence length="334" mass="39221">MASNQTLDDDEVEQLKQSLPKAIYRNSELLTKYQNFWIAHNNNQLHNILNLQRHFLARDTDIFITSIPKTGSTWLRSLLFSTINRTKHPCIDKNHPLVHRHPNELVYNLEAIYGNAFDYPRSTDLNEMSSPRLFFTHLPYESLPESIKHSKCRILNITRNPLDTIVSLWYFVINMMKIKQGESYKPPCFEDFFKDFYDGRFVYGPFFEHVIGYWKQSLENPNKVLFLTYEDMKDDTISQLGKLAKFIGVPFSSEEENEGVVEQIIELCSLNSLKEMKVNKSGVINKVFEKKSYFRKGEVGDWINHFNPKMVEKMKDLIELKLKGTTLSFRLLLE</sequence>
<comment type="caution">
    <text evidence="5">The sequence shown here is derived from an EMBL/GenBank/DDBJ whole genome shotgun (WGS) entry which is preliminary data.</text>
</comment>
<dbReference type="GO" id="GO:0008146">
    <property type="term" value="F:sulfotransferase activity"/>
    <property type="evidence" value="ECO:0007669"/>
    <property type="project" value="InterPro"/>
</dbReference>
<name>A0AAW1MSH0_SAPOF</name>
<keyword evidence="2 3" id="KW-0808">Transferase</keyword>
<reference evidence="5" key="1">
    <citation type="submission" date="2024-03" db="EMBL/GenBank/DDBJ databases">
        <title>WGS assembly of Saponaria officinalis var. Norfolk2.</title>
        <authorList>
            <person name="Jenkins J."/>
            <person name="Shu S."/>
            <person name="Grimwood J."/>
            <person name="Barry K."/>
            <person name="Goodstein D."/>
            <person name="Schmutz J."/>
            <person name="Leebens-Mack J."/>
            <person name="Osbourn A."/>
        </authorList>
    </citation>
    <scope>NUCLEOTIDE SEQUENCE [LARGE SCALE GENOMIC DNA]</scope>
    <source>
        <strain evidence="5">JIC</strain>
    </source>
</reference>
<dbReference type="InterPro" id="IPR027417">
    <property type="entry name" value="P-loop_NTPase"/>
</dbReference>
<evidence type="ECO:0000313" key="6">
    <source>
        <dbReference type="Proteomes" id="UP001443914"/>
    </source>
</evidence>
<dbReference type="AlphaFoldDB" id="A0AAW1MSH0"/>
<accession>A0AAW1MSH0</accession>
<dbReference type="EMBL" id="JBDFQZ010000002">
    <property type="protein sequence ID" value="KAK9748889.1"/>
    <property type="molecule type" value="Genomic_DNA"/>
</dbReference>
<gene>
    <name evidence="5" type="ORF">RND81_02G088200</name>
</gene>
<dbReference type="Pfam" id="PF00685">
    <property type="entry name" value="Sulfotransfer_1"/>
    <property type="match status" value="1"/>
</dbReference>
<keyword evidence="6" id="KW-1185">Reference proteome</keyword>
<dbReference type="SUPFAM" id="SSF52540">
    <property type="entry name" value="P-loop containing nucleoside triphosphate hydrolases"/>
    <property type="match status" value="1"/>
</dbReference>
<evidence type="ECO:0000259" key="4">
    <source>
        <dbReference type="Pfam" id="PF00685"/>
    </source>
</evidence>
<dbReference type="EC" id="2.8.2.-" evidence="3"/>
<evidence type="ECO:0000256" key="2">
    <source>
        <dbReference type="ARBA" id="ARBA00022679"/>
    </source>
</evidence>
<organism evidence="5 6">
    <name type="scientific">Saponaria officinalis</name>
    <name type="common">Common soapwort</name>
    <name type="synonym">Lychnis saponaria</name>
    <dbReference type="NCBI Taxonomy" id="3572"/>
    <lineage>
        <taxon>Eukaryota</taxon>
        <taxon>Viridiplantae</taxon>
        <taxon>Streptophyta</taxon>
        <taxon>Embryophyta</taxon>
        <taxon>Tracheophyta</taxon>
        <taxon>Spermatophyta</taxon>
        <taxon>Magnoliopsida</taxon>
        <taxon>eudicotyledons</taxon>
        <taxon>Gunneridae</taxon>
        <taxon>Pentapetalae</taxon>
        <taxon>Caryophyllales</taxon>
        <taxon>Caryophyllaceae</taxon>
        <taxon>Caryophylleae</taxon>
        <taxon>Saponaria</taxon>
    </lineage>
</organism>
<comment type="similarity">
    <text evidence="1 3">Belongs to the sulfotransferase 1 family.</text>
</comment>
<protein>
    <recommendedName>
        <fullName evidence="3">Sulfotransferase</fullName>
        <ecNumber evidence="3">2.8.2.-</ecNumber>
    </recommendedName>
</protein>
<feature type="domain" description="Sulfotransferase" evidence="4">
    <location>
        <begin position="59"/>
        <end position="325"/>
    </location>
</feature>